<dbReference type="GO" id="GO:0046872">
    <property type="term" value="F:metal ion binding"/>
    <property type="evidence" value="ECO:0007669"/>
    <property type="project" value="UniProtKB-KW"/>
</dbReference>
<dbReference type="InterPro" id="IPR036922">
    <property type="entry name" value="Rieske_2Fe-2S_sf"/>
</dbReference>
<keyword evidence="2" id="KW-0479">Metal-binding</keyword>
<keyword evidence="6" id="KW-0560">Oxidoreductase</keyword>
<dbReference type="RefSeq" id="WP_179828103.1">
    <property type="nucleotide sequence ID" value="NZ_JACCFS010000001.1"/>
</dbReference>
<reference evidence="6 7" key="1">
    <citation type="submission" date="2020-07" db="EMBL/GenBank/DDBJ databases">
        <title>Sequencing the genomes of 1000 actinobacteria strains.</title>
        <authorList>
            <person name="Klenk H.-P."/>
        </authorList>
    </citation>
    <scope>NUCLEOTIDE SEQUENCE [LARGE SCALE GENOMIC DNA]</scope>
    <source>
        <strain evidence="6 7">DSM 44442</strain>
    </source>
</reference>
<dbReference type="SUPFAM" id="SSF50022">
    <property type="entry name" value="ISP domain"/>
    <property type="match status" value="1"/>
</dbReference>
<evidence type="ECO:0000256" key="4">
    <source>
        <dbReference type="ARBA" id="ARBA00023014"/>
    </source>
</evidence>
<protein>
    <submittedName>
        <fullName evidence="6">3-phenylpropionate/trans-cinnamate dioxygenase ferredoxin subunit</fullName>
    </submittedName>
</protein>
<dbReference type="PANTHER" id="PTHR21496:SF23">
    <property type="entry name" value="3-PHENYLPROPIONATE_CINNAMIC ACID DIOXYGENASE FERREDOXIN SUBUNIT"/>
    <property type="match status" value="1"/>
</dbReference>
<evidence type="ECO:0000313" key="7">
    <source>
        <dbReference type="Proteomes" id="UP000572051"/>
    </source>
</evidence>
<evidence type="ECO:0000256" key="1">
    <source>
        <dbReference type="ARBA" id="ARBA00022714"/>
    </source>
</evidence>
<organism evidence="6 7">
    <name type="scientific">Nocardiopsis aegyptia</name>
    <dbReference type="NCBI Taxonomy" id="220378"/>
    <lineage>
        <taxon>Bacteria</taxon>
        <taxon>Bacillati</taxon>
        <taxon>Actinomycetota</taxon>
        <taxon>Actinomycetes</taxon>
        <taxon>Streptosporangiales</taxon>
        <taxon>Nocardiopsidaceae</taxon>
        <taxon>Nocardiopsis</taxon>
    </lineage>
</organism>
<evidence type="ECO:0000259" key="5">
    <source>
        <dbReference type="PROSITE" id="PS51296"/>
    </source>
</evidence>
<evidence type="ECO:0000256" key="2">
    <source>
        <dbReference type="ARBA" id="ARBA00022723"/>
    </source>
</evidence>
<dbReference type="CDD" id="cd03528">
    <property type="entry name" value="Rieske_RO_ferredoxin"/>
    <property type="match status" value="1"/>
</dbReference>
<accession>A0A7Z0ESD8</accession>
<evidence type="ECO:0000256" key="3">
    <source>
        <dbReference type="ARBA" id="ARBA00023004"/>
    </source>
</evidence>
<proteinExistence type="predicted"/>
<dbReference type="PANTHER" id="PTHR21496">
    <property type="entry name" value="FERREDOXIN-RELATED"/>
    <property type="match status" value="1"/>
</dbReference>
<sequence length="111" mass="11911">MSEGARWVKVAALDEIPDDGALAVEVDDDTPIALVRTEGEVFAVRDVCSHAEVRLSEGEVEDGTIECWLHGSCFDLRSGAAINPPATQPVPTYDVKIDGDDVLVSLDEKNS</sequence>
<comment type="caution">
    <text evidence="6">The sequence shown here is derived from an EMBL/GenBank/DDBJ whole genome shotgun (WGS) entry which is preliminary data.</text>
</comment>
<dbReference type="GO" id="GO:0051537">
    <property type="term" value="F:2 iron, 2 sulfur cluster binding"/>
    <property type="evidence" value="ECO:0007669"/>
    <property type="project" value="UniProtKB-KW"/>
</dbReference>
<dbReference type="GO" id="GO:0051213">
    <property type="term" value="F:dioxygenase activity"/>
    <property type="evidence" value="ECO:0007669"/>
    <property type="project" value="UniProtKB-KW"/>
</dbReference>
<keyword evidence="6" id="KW-0223">Dioxygenase</keyword>
<dbReference type="PROSITE" id="PS51296">
    <property type="entry name" value="RIESKE"/>
    <property type="match status" value="1"/>
</dbReference>
<gene>
    <name evidence="6" type="ORF">HNR10_005287</name>
</gene>
<keyword evidence="4" id="KW-0411">Iron-sulfur</keyword>
<dbReference type="GO" id="GO:0004497">
    <property type="term" value="F:monooxygenase activity"/>
    <property type="evidence" value="ECO:0007669"/>
    <property type="project" value="UniProtKB-ARBA"/>
</dbReference>
<dbReference type="Proteomes" id="UP000572051">
    <property type="component" value="Unassembled WGS sequence"/>
</dbReference>
<dbReference type="Gene3D" id="2.102.10.10">
    <property type="entry name" value="Rieske [2Fe-2S] iron-sulphur domain"/>
    <property type="match status" value="1"/>
</dbReference>
<dbReference type="GO" id="GO:0016705">
    <property type="term" value="F:oxidoreductase activity, acting on paired donors, with incorporation or reduction of molecular oxygen"/>
    <property type="evidence" value="ECO:0007669"/>
    <property type="project" value="UniProtKB-ARBA"/>
</dbReference>
<keyword evidence="7" id="KW-1185">Reference proteome</keyword>
<dbReference type="EMBL" id="JACCFS010000001">
    <property type="protein sequence ID" value="NYJ37406.1"/>
    <property type="molecule type" value="Genomic_DNA"/>
</dbReference>
<feature type="domain" description="Rieske" evidence="5">
    <location>
        <begin position="8"/>
        <end position="104"/>
    </location>
</feature>
<evidence type="ECO:0000313" key="6">
    <source>
        <dbReference type="EMBL" id="NYJ37406.1"/>
    </source>
</evidence>
<dbReference type="Pfam" id="PF00355">
    <property type="entry name" value="Rieske"/>
    <property type="match status" value="1"/>
</dbReference>
<keyword evidence="3" id="KW-0408">Iron</keyword>
<dbReference type="AlphaFoldDB" id="A0A7Z0ESD8"/>
<name>A0A7Z0ESD8_9ACTN</name>
<dbReference type="InterPro" id="IPR017941">
    <property type="entry name" value="Rieske_2Fe-2S"/>
</dbReference>
<keyword evidence="1" id="KW-0001">2Fe-2S</keyword>